<comment type="subcellular location">
    <subcellularLocation>
        <location evidence="1">Cytoplasmic vesicle</location>
        <location evidence="1">Secretory vesicle</location>
        <location evidence="1">Acrosome</location>
    </subcellularLocation>
</comment>
<organism evidence="6 7">
    <name type="scientific">Pythium oligandrum</name>
    <name type="common">Mycoparasitic fungus</name>
    <dbReference type="NCBI Taxonomy" id="41045"/>
    <lineage>
        <taxon>Eukaryota</taxon>
        <taxon>Sar</taxon>
        <taxon>Stramenopiles</taxon>
        <taxon>Oomycota</taxon>
        <taxon>Peronosporomycetes</taxon>
        <taxon>Pythiales</taxon>
        <taxon>Pythiaceae</taxon>
        <taxon>Pythium</taxon>
    </lineage>
</organism>
<accession>A0A8K1CSB4</accession>
<evidence type="ECO:0000256" key="1">
    <source>
        <dbReference type="ARBA" id="ARBA00004218"/>
    </source>
</evidence>
<sequence length="403" mass="45321">MKTLTPSRLSDKLASRNGPRHSVYWVQPVRSGSAMATRGSISTGPTGDMGAKAEKVEYSVRGKYTGEWQDGKKHGYGVFVYANGSKYEGEWFHDLRHGKGTCWVRDKTPGAKKGLLRKQYAGDWEDDMRHGLGTLFREDGGRYEGEWVRNKRAGDGKMVYGGDAPSVYDGQWLNNERSGHGVLVLANGDRYDGHWLNDKKEGPGRFHYRATGKIYEGEWVEDAPKCGTYRDDDGSEAEFGQKDQFPLPELGLAHPERVVSESIAYIRQERLMEKAFQAHQLSDEDAMEDFSRAMQDHEPEDQEQAGVVFDAETMRLLQHEFQQLERSDGTIQCHTLPHMLQSLGLDLAPEQIDVFLDEIGATGESAISFAECVDIVSLLMESALESNTLHEENGDEEDEEEDE</sequence>
<gene>
    <name evidence="6" type="ORF">Poli38472_001087</name>
</gene>
<dbReference type="SMART" id="SM00698">
    <property type="entry name" value="MORN"/>
    <property type="match status" value="6"/>
</dbReference>
<reference evidence="6" key="1">
    <citation type="submission" date="2019-03" db="EMBL/GenBank/DDBJ databases">
        <title>Long read genome sequence of the mycoparasitic Pythium oligandrum ATCC 38472 isolated from sugarbeet rhizosphere.</title>
        <authorList>
            <person name="Gaulin E."/>
        </authorList>
    </citation>
    <scope>NUCLEOTIDE SEQUENCE</scope>
    <source>
        <strain evidence="6">ATCC 38472_TT</strain>
    </source>
</reference>
<evidence type="ECO:0000256" key="5">
    <source>
        <dbReference type="ARBA" id="ARBA00045851"/>
    </source>
</evidence>
<evidence type="ECO:0000256" key="3">
    <source>
        <dbReference type="ARBA" id="ARBA00023329"/>
    </source>
</evidence>
<dbReference type="Proteomes" id="UP000794436">
    <property type="component" value="Unassembled WGS sequence"/>
</dbReference>
<comment type="caution">
    <text evidence="6">The sequence shown here is derived from an EMBL/GenBank/DDBJ whole genome shotgun (WGS) entry which is preliminary data.</text>
</comment>
<proteinExistence type="predicted"/>
<name>A0A8K1CSB4_PYTOL</name>
<protein>
    <recommendedName>
        <fullName evidence="4">MORN repeat-containing protein 3</fullName>
    </recommendedName>
</protein>
<dbReference type="GO" id="GO:0001669">
    <property type="term" value="C:acrosomal vesicle"/>
    <property type="evidence" value="ECO:0007669"/>
    <property type="project" value="UniProtKB-SubCell"/>
</dbReference>
<dbReference type="PANTHER" id="PTHR46511:SF1">
    <property type="entry name" value="MORN REPEAT-CONTAINING PROTEIN 3"/>
    <property type="match status" value="1"/>
</dbReference>
<keyword evidence="3" id="KW-0968">Cytoplasmic vesicle</keyword>
<dbReference type="SUPFAM" id="SSF47473">
    <property type="entry name" value="EF-hand"/>
    <property type="match status" value="1"/>
</dbReference>
<evidence type="ECO:0000256" key="4">
    <source>
        <dbReference type="ARBA" id="ARBA00039854"/>
    </source>
</evidence>
<dbReference type="PANTHER" id="PTHR46511">
    <property type="entry name" value="MORN REPEAT-CONTAINING PROTEIN 3"/>
    <property type="match status" value="1"/>
</dbReference>
<dbReference type="SUPFAM" id="SSF82185">
    <property type="entry name" value="Histone H3 K4-specific methyltransferase SET7/9 N-terminal domain"/>
    <property type="match status" value="2"/>
</dbReference>
<dbReference type="AlphaFoldDB" id="A0A8K1CSB4"/>
<dbReference type="Pfam" id="PF02493">
    <property type="entry name" value="MORN"/>
    <property type="match status" value="7"/>
</dbReference>
<evidence type="ECO:0000313" key="6">
    <source>
        <dbReference type="EMBL" id="TMW68931.1"/>
    </source>
</evidence>
<dbReference type="InterPro" id="IPR011992">
    <property type="entry name" value="EF-hand-dom_pair"/>
</dbReference>
<dbReference type="Gene3D" id="1.10.238.10">
    <property type="entry name" value="EF-hand"/>
    <property type="match status" value="1"/>
</dbReference>
<dbReference type="OrthoDB" id="270720at2759"/>
<dbReference type="InterPro" id="IPR052472">
    <property type="entry name" value="MORN3"/>
</dbReference>
<keyword evidence="7" id="KW-1185">Reference proteome</keyword>
<evidence type="ECO:0000256" key="2">
    <source>
        <dbReference type="ARBA" id="ARBA00022737"/>
    </source>
</evidence>
<dbReference type="EMBL" id="SPLM01000001">
    <property type="protein sequence ID" value="TMW68931.1"/>
    <property type="molecule type" value="Genomic_DNA"/>
</dbReference>
<dbReference type="InterPro" id="IPR003409">
    <property type="entry name" value="MORN"/>
</dbReference>
<evidence type="ECO:0000313" key="7">
    <source>
        <dbReference type="Proteomes" id="UP000794436"/>
    </source>
</evidence>
<dbReference type="Gene3D" id="2.20.110.10">
    <property type="entry name" value="Histone H3 K4-specific methyltransferase SET7/9 N-terminal domain"/>
    <property type="match status" value="3"/>
</dbReference>
<comment type="function">
    <text evidence="5">Assembles a suppression complex (suppresome) by tethering SIRT1 and MDM2 to regulate composite modifications of p53/TP53. Confers both deacetylation-mediated functional inactivation, by SIRT1, and ubiquitination-dependent degradation, by MDM2, of p53/TP53, promoting a proliferative and cell survival behaviors. May play a role in the regulation of spermatogenesis.</text>
</comment>
<keyword evidence="2" id="KW-0677">Repeat</keyword>